<keyword evidence="2" id="KW-1185">Reference proteome</keyword>
<protein>
    <submittedName>
        <fullName evidence="1">Uncharacterized protein</fullName>
    </submittedName>
</protein>
<name>A0AAD5QTI0_PARTN</name>
<evidence type="ECO:0000313" key="1">
    <source>
        <dbReference type="EMBL" id="KAJ1364228.1"/>
    </source>
</evidence>
<comment type="caution">
    <text evidence="1">The sequence shown here is derived from an EMBL/GenBank/DDBJ whole genome shotgun (WGS) entry which is preliminary data.</text>
</comment>
<organism evidence="1 2">
    <name type="scientific">Parelaphostrongylus tenuis</name>
    <name type="common">Meningeal worm</name>
    <dbReference type="NCBI Taxonomy" id="148309"/>
    <lineage>
        <taxon>Eukaryota</taxon>
        <taxon>Metazoa</taxon>
        <taxon>Ecdysozoa</taxon>
        <taxon>Nematoda</taxon>
        <taxon>Chromadorea</taxon>
        <taxon>Rhabditida</taxon>
        <taxon>Rhabditina</taxon>
        <taxon>Rhabditomorpha</taxon>
        <taxon>Strongyloidea</taxon>
        <taxon>Metastrongylidae</taxon>
        <taxon>Parelaphostrongylus</taxon>
    </lineage>
</organism>
<evidence type="ECO:0000313" key="2">
    <source>
        <dbReference type="Proteomes" id="UP001196413"/>
    </source>
</evidence>
<dbReference type="EMBL" id="JAHQIW010004893">
    <property type="protein sequence ID" value="KAJ1364228.1"/>
    <property type="molecule type" value="Genomic_DNA"/>
</dbReference>
<proteinExistence type="predicted"/>
<dbReference type="AlphaFoldDB" id="A0AAD5QTI0"/>
<gene>
    <name evidence="1" type="ORF">KIN20_024264</name>
</gene>
<dbReference type="Proteomes" id="UP001196413">
    <property type="component" value="Unassembled WGS sequence"/>
</dbReference>
<accession>A0AAD5QTI0</accession>
<reference evidence="1" key="1">
    <citation type="submission" date="2021-06" db="EMBL/GenBank/DDBJ databases">
        <title>Parelaphostrongylus tenuis whole genome reference sequence.</title>
        <authorList>
            <person name="Garwood T.J."/>
            <person name="Larsen P.A."/>
            <person name="Fountain-Jones N.M."/>
            <person name="Garbe J.R."/>
            <person name="Macchietto M.G."/>
            <person name="Kania S.A."/>
            <person name="Gerhold R.W."/>
            <person name="Richards J.E."/>
            <person name="Wolf T.M."/>
        </authorList>
    </citation>
    <scope>NUCLEOTIDE SEQUENCE</scope>
    <source>
        <strain evidence="1">MNPRO001-30</strain>
        <tissue evidence="1">Meninges</tissue>
    </source>
</reference>
<sequence>MHYSELANDCQNHLHADDKTGVLFRANTHMEVYMRSDEEAVVDIGLKLPQLRKVFHVYVVQAHD</sequence>